<proteinExistence type="predicted"/>
<dbReference type="EMBL" id="WJHE01001004">
    <property type="protein sequence ID" value="MST34436.1"/>
    <property type="molecule type" value="Genomic_DNA"/>
</dbReference>
<dbReference type="Proteomes" id="UP000437736">
    <property type="component" value="Unassembled WGS sequence"/>
</dbReference>
<gene>
    <name evidence="3" type="primary">treY</name>
    <name evidence="3" type="ORF">GHK86_17130</name>
</gene>
<dbReference type="InterPro" id="IPR006047">
    <property type="entry name" value="GH13_cat_dom"/>
</dbReference>
<dbReference type="Gene3D" id="1.10.10.470">
    <property type="entry name" value="Maltooligosyl trehalose synthase, domain 4"/>
    <property type="match status" value="1"/>
</dbReference>
<dbReference type="InterPro" id="IPR017853">
    <property type="entry name" value="GH"/>
</dbReference>
<evidence type="ECO:0000313" key="3">
    <source>
        <dbReference type="EMBL" id="MST34436.1"/>
    </source>
</evidence>
<sequence>MPSPADHPTRRVPVATYRVQLHAEFDFDAAAAVAGYLGELGVSHLYLSPILQAAPGSTHGYDVVDPTRVNQELGGEAGYARLGRALGAAGLGQLLDVVPNHMAITGRENRWWWDVLRMGRSSRYAGYFDVDWDSPEAHLRDTVLLPVLGDQYGRELEAGRLTVEREGEAFVIRYFEHAYPLDPASLGPLLAAAAARVDDEDGRVELERLAGAASRVGTVSADPGEQAGRRGEVDELDARLQEMVADRRDVAAALDAEIARWNADADLLDGLLDAQHYRLAWWRSAGENLDYRRFFDINDLAALRVEQPQVFADSHRLILEWLERGVLDGLRIDHIDGLLDPRRYLQRLAEAAPDAWVVVEKILETGEELPGDWPVAGTTGYDWLNRVADVFTWAPGWERLVAGYGEWTGVTERLEEVVHAAKFEVLDGPLAADLSRLVARLAAVCEGLRRHRDHTRRDLRDALAEIAASFPVYRTYVAAPGGDGTDDRLEAAADDVAVLEGAILAAGMRRADLDPDLLGLLREVLLGRQPGPTATEVALRFQQLTGPVMAKAVEDTAFYRWLPLLGRNEVGGEPGRLDDSLETFHAACAASQAARPAALLGLSTHDTKRSEDVRARLAVLAEMPEEWAEAVERWWQACATGPRAPLPPDRNTAWLIAQTLVGAWPVDADRMAAYVEKATREAKQHTSWTDPDPVYDDAVAAFARAAVADGPALGVLLEVVDAVRRPGRTVALGQKLLTLVAPGVPDLYQGSELWDLSLVDPDNRRPVDYPLRRRLLGALTEDGEAAGRARALPVRQPEQAVDVGADPVVGRPG</sequence>
<evidence type="ECO:0000313" key="4">
    <source>
        <dbReference type="Proteomes" id="UP000437736"/>
    </source>
</evidence>
<dbReference type="CDD" id="cd11336">
    <property type="entry name" value="AmyAc_MTSase"/>
    <property type="match status" value="1"/>
</dbReference>
<accession>A0ABW9QYP8</accession>
<reference evidence="3 4" key="1">
    <citation type="submission" date="2019-11" db="EMBL/GenBank/DDBJ databases">
        <title>Acidiferrimicrobium australis gen. nov., sp. nov., an acidophilic and obligately heterotrophic, member of the Actinobacteria that catalyses dissimilatory oxido- reduction of iron isolated from metal-rich acidic water in Chile.</title>
        <authorList>
            <person name="Gonzalez D."/>
            <person name="Huber K."/>
            <person name="Hedrich S."/>
            <person name="Rojas-Villalobos C."/>
            <person name="Quatrini R."/>
            <person name="Dinamarca M.A."/>
            <person name="Schwarz A."/>
            <person name="Canales C."/>
            <person name="Nancucheo I."/>
        </authorList>
    </citation>
    <scope>NUCLEOTIDE SEQUENCE [LARGE SCALE GENOMIC DNA]</scope>
    <source>
        <strain evidence="3 4">USS-CCA1</strain>
    </source>
</reference>
<dbReference type="InterPro" id="IPR012767">
    <property type="entry name" value="Trehalose_TreY"/>
</dbReference>
<protein>
    <submittedName>
        <fullName evidence="3">Malto-oligosyltrehalose synthase</fullName>
    </submittedName>
</protein>
<dbReference type="SMART" id="SM00642">
    <property type="entry name" value="Aamy"/>
    <property type="match status" value="1"/>
</dbReference>
<comment type="caution">
    <text evidence="3">The sequence shown here is derived from an EMBL/GenBank/DDBJ whole genome shotgun (WGS) entry which is preliminary data.</text>
</comment>
<evidence type="ECO:0000259" key="2">
    <source>
        <dbReference type="SMART" id="SM00642"/>
    </source>
</evidence>
<dbReference type="Pfam" id="PF00128">
    <property type="entry name" value="Alpha-amylase"/>
    <property type="match status" value="1"/>
</dbReference>
<dbReference type="InterPro" id="IPR013797">
    <property type="entry name" value="Maltooligo_trehalose_synth_4"/>
</dbReference>
<dbReference type="PANTHER" id="PTHR10357">
    <property type="entry name" value="ALPHA-AMYLASE FAMILY MEMBER"/>
    <property type="match status" value="1"/>
</dbReference>
<keyword evidence="4" id="KW-1185">Reference proteome</keyword>
<feature type="non-terminal residue" evidence="3">
    <location>
        <position position="813"/>
    </location>
</feature>
<dbReference type="Gene3D" id="3.20.20.80">
    <property type="entry name" value="Glycosidases"/>
    <property type="match status" value="3"/>
</dbReference>
<dbReference type="SUPFAM" id="SSF51445">
    <property type="entry name" value="(Trans)glycosidases"/>
    <property type="match status" value="1"/>
</dbReference>
<organism evidence="3 4">
    <name type="scientific">Acidiferrimicrobium australe</name>
    <dbReference type="NCBI Taxonomy" id="2664430"/>
    <lineage>
        <taxon>Bacteria</taxon>
        <taxon>Bacillati</taxon>
        <taxon>Actinomycetota</taxon>
        <taxon>Acidimicrobiia</taxon>
        <taxon>Acidimicrobiales</taxon>
        <taxon>Acidimicrobiaceae</taxon>
        <taxon>Acidiferrimicrobium</taxon>
    </lineage>
</organism>
<dbReference type="PANTHER" id="PTHR10357:SF216">
    <property type="entry name" value="MALTOOLIGOSYL TREHALOSE SYNTHASE-RELATED"/>
    <property type="match status" value="1"/>
</dbReference>
<name>A0ABW9QYP8_9ACTN</name>
<evidence type="ECO:0000256" key="1">
    <source>
        <dbReference type="SAM" id="MobiDB-lite"/>
    </source>
</evidence>
<dbReference type="NCBIfam" id="TIGR02401">
    <property type="entry name" value="trehalose_TreY"/>
    <property type="match status" value="1"/>
</dbReference>
<feature type="region of interest" description="Disordered" evidence="1">
    <location>
        <begin position="788"/>
        <end position="813"/>
    </location>
</feature>
<feature type="domain" description="Glycosyl hydrolase family 13 catalytic" evidence="2">
    <location>
        <begin position="20"/>
        <end position="512"/>
    </location>
</feature>